<dbReference type="Pfam" id="PF00392">
    <property type="entry name" value="GntR"/>
    <property type="match status" value="1"/>
</dbReference>
<evidence type="ECO:0000256" key="3">
    <source>
        <dbReference type="ARBA" id="ARBA00023163"/>
    </source>
</evidence>
<dbReference type="Gene3D" id="3.40.1410.10">
    <property type="entry name" value="Chorismate lyase-like"/>
    <property type="match status" value="1"/>
</dbReference>
<comment type="caution">
    <text evidence="5">The sequence shown here is derived from an EMBL/GenBank/DDBJ whole genome shotgun (WGS) entry which is preliminary data.</text>
</comment>
<accession>A0A7W8HER0</accession>
<dbReference type="Proteomes" id="UP000532440">
    <property type="component" value="Unassembled WGS sequence"/>
</dbReference>
<dbReference type="PANTHER" id="PTHR44846:SF1">
    <property type="entry name" value="MANNOSYL-D-GLYCERATE TRANSPORT_METABOLISM SYSTEM REPRESSOR MNGR-RELATED"/>
    <property type="match status" value="1"/>
</dbReference>
<dbReference type="InterPro" id="IPR000524">
    <property type="entry name" value="Tscrpt_reg_HTH_GntR"/>
</dbReference>
<dbReference type="InterPro" id="IPR028978">
    <property type="entry name" value="Chorismate_lyase_/UTRA_dom_sf"/>
</dbReference>
<name>A0A7W8HER0_9BURK</name>
<reference evidence="5 6" key="1">
    <citation type="submission" date="2020-08" db="EMBL/GenBank/DDBJ databases">
        <title>Genomic Encyclopedia of Type Strains, Phase IV (KMG-IV): sequencing the most valuable type-strain genomes for metagenomic binning, comparative biology and taxonomic classification.</title>
        <authorList>
            <person name="Goeker M."/>
        </authorList>
    </citation>
    <scope>NUCLEOTIDE SEQUENCE [LARGE SCALE GENOMIC DNA]</scope>
    <source>
        <strain evidence="5 6">DSM 29781</strain>
    </source>
</reference>
<keyword evidence="2" id="KW-0238">DNA-binding</keyword>
<dbReference type="PRINTS" id="PR00035">
    <property type="entry name" value="HTHGNTR"/>
</dbReference>
<dbReference type="EMBL" id="JACHGB010000001">
    <property type="protein sequence ID" value="MBB5270601.1"/>
    <property type="molecule type" value="Genomic_DNA"/>
</dbReference>
<dbReference type="InterPro" id="IPR011663">
    <property type="entry name" value="UTRA"/>
</dbReference>
<dbReference type="RefSeq" id="WP_183964062.1">
    <property type="nucleotide sequence ID" value="NZ_BAABEW010000004.1"/>
</dbReference>
<dbReference type="CDD" id="cd07377">
    <property type="entry name" value="WHTH_GntR"/>
    <property type="match status" value="1"/>
</dbReference>
<dbReference type="Gene3D" id="1.10.10.10">
    <property type="entry name" value="Winged helix-like DNA-binding domain superfamily/Winged helix DNA-binding domain"/>
    <property type="match status" value="1"/>
</dbReference>
<dbReference type="PANTHER" id="PTHR44846">
    <property type="entry name" value="MANNOSYL-D-GLYCERATE TRANSPORT/METABOLISM SYSTEM REPRESSOR MNGR-RELATED"/>
    <property type="match status" value="1"/>
</dbReference>
<dbReference type="SMART" id="SM00345">
    <property type="entry name" value="HTH_GNTR"/>
    <property type="match status" value="1"/>
</dbReference>
<evidence type="ECO:0000256" key="1">
    <source>
        <dbReference type="ARBA" id="ARBA00023015"/>
    </source>
</evidence>
<evidence type="ECO:0000313" key="6">
    <source>
        <dbReference type="Proteomes" id="UP000532440"/>
    </source>
</evidence>
<dbReference type="PROSITE" id="PS50949">
    <property type="entry name" value="HTH_GNTR"/>
    <property type="match status" value="1"/>
</dbReference>
<proteinExistence type="predicted"/>
<protein>
    <submittedName>
        <fullName evidence="5">GntR family transcriptional regulator</fullName>
    </submittedName>
</protein>
<dbReference type="GO" id="GO:0003700">
    <property type="term" value="F:DNA-binding transcription factor activity"/>
    <property type="evidence" value="ECO:0007669"/>
    <property type="project" value="InterPro"/>
</dbReference>
<evidence type="ECO:0000259" key="4">
    <source>
        <dbReference type="PROSITE" id="PS50949"/>
    </source>
</evidence>
<feature type="domain" description="HTH gntR-type" evidence="4">
    <location>
        <begin position="18"/>
        <end position="86"/>
    </location>
</feature>
<sequence>MNASSRGERVEREGPTFSPLYRQIKGLITRSLQGGEWKPGELIPSETELAARFGVSQGTVRKAIDELAAENLVVRRQGRGTFVATHQEARAQFRFLRLRPDQAGEAGVMDSRILECRRLRAPGDVARALQLRAGEAVVQIRRLLSFQGQPTVLDEIWLPGAQFRGLTFERLSAYTGPLYALFEAEFGTRMIRATERVKAVAADEATAKALAVAAGEPLLLVERVTYTYEDRPVEMRRGLYVTHRHHYRNELG</sequence>
<dbReference type="InterPro" id="IPR036390">
    <property type="entry name" value="WH_DNA-bd_sf"/>
</dbReference>
<gene>
    <name evidence="5" type="ORF">HNQ70_000585</name>
</gene>
<evidence type="ECO:0000313" key="5">
    <source>
        <dbReference type="EMBL" id="MBB5270601.1"/>
    </source>
</evidence>
<evidence type="ECO:0000256" key="2">
    <source>
        <dbReference type="ARBA" id="ARBA00023125"/>
    </source>
</evidence>
<keyword evidence="1" id="KW-0805">Transcription regulation</keyword>
<dbReference type="AlphaFoldDB" id="A0A7W8HER0"/>
<dbReference type="SMART" id="SM00866">
    <property type="entry name" value="UTRA"/>
    <property type="match status" value="1"/>
</dbReference>
<keyword evidence="3" id="KW-0804">Transcription</keyword>
<dbReference type="InterPro" id="IPR036388">
    <property type="entry name" value="WH-like_DNA-bd_sf"/>
</dbReference>
<dbReference type="GO" id="GO:0003677">
    <property type="term" value="F:DNA binding"/>
    <property type="evidence" value="ECO:0007669"/>
    <property type="project" value="UniProtKB-KW"/>
</dbReference>
<dbReference type="FunFam" id="1.10.10.10:FF:000079">
    <property type="entry name" value="GntR family transcriptional regulator"/>
    <property type="match status" value="1"/>
</dbReference>
<organism evidence="5 6">
    <name type="scientific">Quisquiliibacterium transsilvanicum</name>
    <dbReference type="NCBI Taxonomy" id="1549638"/>
    <lineage>
        <taxon>Bacteria</taxon>
        <taxon>Pseudomonadati</taxon>
        <taxon>Pseudomonadota</taxon>
        <taxon>Betaproteobacteria</taxon>
        <taxon>Burkholderiales</taxon>
        <taxon>Burkholderiaceae</taxon>
        <taxon>Quisquiliibacterium</taxon>
    </lineage>
</organism>
<dbReference type="InterPro" id="IPR050679">
    <property type="entry name" value="Bact_HTH_transcr_reg"/>
</dbReference>
<dbReference type="Pfam" id="PF07702">
    <property type="entry name" value="UTRA"/>
    <property type="match status" value="1"/>
</dbReference>
<dbReference type="SUPFAM" id="SSF46785">
    <property type="entry name" value="Winged helix' DNA-binding domain"/>
    <property type="match status" value="1"/>
</dbReference>
<dbReference type="SUPFAM" id="SSF64288">
    <property type="entry name" value="Chorismate lyase-like"/>
    <property type="match status" value="1"/>
</dbReference>
<dbReference type="GO" id="GO:0045892">
    <property type="term" value="P:negative regulation of DNA-templated transcription"/>
    <property type="evidence" value="ECO:0007669"/>
    <property type="project" value="TreeGrafter"/>
</dbReference>
<keyword evidence="6" id="KW-1185">Reference proteome</keyword>